<keyword evidence="2" id="KW-1185">Reference proteome</keyword>
<comment type="caution">
    <text evidence="1">The sequence shown here is derived from an EMBL/GenBank/DDBJ whole genome shotgun (WGS) entry which is preliminary data.</text>
</comment>
<dbReference type="EMBL" id="SDEE01000644">
    <property type="protein sequence ID" value="RXW14798.1"/>
    <property type="molecule type" value="Genomic_DNA"/>
</dbReference>
<organism evidence="1 2">
    <name type="scientific">Candolleomyces aberdarensis</name>
    <dbReference type="NCBI Taxonomy" id="2316362"/>
    <lineage>
        <taxon>Eukaryota</taxon>
        <taxon>Fungi</taxon>
        <taxon>Dikarya</taxon>
        <taxon>Basidiomycota</taxon>
        <taxon>Agaricomycotina</taxon>
        <taxon>Agaricomycetes</taxon>
        <taxon>Agaricomycetidae</taxon>
        <taxon>Agaricales</taxon>
        <taxon>Agaricineae</taxon>
        <taxon>Psathyrellaceae</taxon>
        <taxon>Candolleomyces</taxon>
    </lineage>
</organism>
<dbReference type="Proteomes" id="UP000290288">
    <property type="component" value="Unassembled WGS sequence"/>
</dbReference>
<name>A0A4V1Q2E4_9AGAR</name>
<evidence type="ECO:0000313" key="1">
    <source>
        <dbReference type="EMBL" id="RXW14798.1"/>
    </source>
</evidence>
<accession>A0A4V1Q2E4</accession>
<dbReference type="STRING" id="2316362.A0A4V1Q2E4"/>
<proteinExistence type="predicted"/>
<dbReference type="OrthoDB" id="3269456at2759"/>
<evidence type="ECO:0000313" key="2">
    <source>
        <dbReference type="Proteomes" id="UP000290288"/>
    </source>
</evidence>
<gene>
    <name evidence="1" type="ORF">EST38_g11060</name>
</gene>
<protein>
    <submittedName>
        <fullName evidence="1">Uncharacterized protein</fullName>
    </submittedName>
</protein>
<dbReference type="AlphaFoldDB" id="A0A4V1Q2E4"/>
<reference evidence="1 2" key="1">
    <citation type="submission" date="2019-01" db="EMBL/GenBank/DDBJ databases">
        <title>Draft genome sequence of Psathyrella aberdarensis IHI B618.</title>
        <authorList>
            <person name="Buettner E."/>
            <person name="Kellner H."/>
        </authorList>
    </citation>
    <scope>NUCLEOTIDE SEQUENCE [LARGE SCALE GENOMIC DNA]</scope>
    <source>
        <strain evidence="1 2">IHI B618</strain>
    </source>
</reference>
<sequence>MNTFYDTDAARGILNAYLAKCYQDGGSTPFLPLLAAEDVEVDRFSNPDCWRLTSTGDGDVEEVQVRIPGILCRSMLPPITRKLSAKDKSTIRSLRQFVKITGLGSHVYGEIQKKMQEIELIFRNALPEHTPKPMVFHEYKGEYAIDVHCRYFTDRRVAPMMKHEGFLNGVDPEHRLEVARGDDSVHGVENVVQYLQVLTDEEGKERYEEVTPSSFKNGDVVEARVAFICYPLYEGGCKIVPTLRSLILLSNQVREVHASIKTFGGLANTGVRAQAAAKRLQEMHQADLSAERGGQRGSGVRRGRCVKTLKRKFIEINYGSSDMKEDMGDM</sequence>